<accession>A0AAD6QV68</accession>
<organism evidence="1 2">
    <name type="scientific">Populus alba x Populus x berolinensis</name>
    <dbReference type="NCBI Taxonomy" id="444605"/>
    <lineage>
        <taxon>Eukaryota</taxon>
        <taxon>Viridiplantae</taxon>
        <taxon>Streptophyta</taxon>
        <taxon>Embryophyta</taxon>
        <taxon>Tracheophyta</taxon>
        <taxon>Spermatophyta</taxon>
        <taxon>Magnoliopsida</taxon>
        <taxon>eudicotyledons</taxon>
        <taxon>Gunneridae</taxon>
        <taxon>Pentapetalae</taxon>
        <taxon>rosids</taxon>
        <taxon>fabids</taxon>
        <taxon>Malpighiales</taxon>
        <taxon>Salicaceae</taxon>
        <taxon>Saliceae</taxon>
        <taxon>Populus</taxon>
    </lineage>
</organism>
<name>A0AAD6QV68_9ROSI</name>
<comment type="caution">
    <text evidence="1">The sequence shown here is derived from an EMBL/GenBank/DDBJ whole genome shotgun (WGS) entry which is preliminary data.</text>
</comment>
<proteinExistence type="predicted"/>
<sequence length="88" mass="9737">MFCLTYFGVITSQTTIAVTRCNENKVKTPFGNRKKEVRLCGTGCTRPLFYISINRAGDGGSEENGKKGNIPDTVFITASKMFCRSVFL</sequence>
<reference evidence="1" key="1">
    <citation type="journal article" date="2023" name="Mol. Ecol. Resour.">
        <title>Chromosome-level genome assembly of a triploid poplar Populus alba 'Berolinensis'.</title>
        <authorList>
            <person name="Chen S."/>
            <person name="Yu Y."/>
            <person name="Wang X."/>
            <person name="Wang S."/>
            <person name="Zhang T."/>
            <person name="Zhou Y."/>
            <person name="He R."/>
            <person name="Meng N."/>
            <person name="Wang Y."/>
            <person name="Liu W."/>
            <person name="Liu Z."/>
            <person name="Liu J."/>
            <person name="Guo Q."/>
            <person name="Huang H."/>
            <person name="Sederoff R.R."/>
            <person name="Wang G."/>
            <person name="Qu G."/>
            <person name="Chen S."/>
        </authorList>
    </citation>
    <scope>NUCLEOTIDE SEQUENCE</scope>
    <source>
        <strain evidence="1">SC-2020</strain>
    </source>
</reference>
<evidence type="ECO:0000313" key="1">
    <source>
        <dbReference type="EMBL" id="KAJ6997153.1"/>
    </source>
</evidence>
<dbReference type="Proteomes" id="UP001164929">
    <property type="component" value="Chromosome 5"/>
</dbReference>
<dbReference type="AlphaFoldDB" id="A0AAD6QV68"/>
<evidence type="ECO:0000313" key="2">
    <source>
        <dbReference type="Proteomes" id="UP001164929"/>
    </source>
</evidence>
<protein>
    <submittedName>
        <fullName evidence="1">Uncharacterized protein</fullName>
    </submittedName>
</protein>
<keyword evidence="2" id="KW-1185">Reference proteome</keyword>
<gene>
    <name evidence="1" type="ORF">NC653_013660</name>
</gene>
<dbReference type="EMBL" id="JAQIZT010000005">
    <property type="protein sequence ID" value="KAJ6997153.1"/>
    <property type="molecule type" value="Genomic_DNA"/>
</dbReference>